<keyword evidence="2" id="KW-1185">Reference proteome</keyword>
<reference evidence="1" key="1">
    <citation type="submission" date="2022-04" db="EMBL/GenBank/DDBJ databases">
        <title>Jade perch genome.</title>
        <authorList>
            <person name="Chao B."/>
        </authorList>
    </citation>
    <scope>NUCLEOTIDE SEQUENCE</scope>
    <source>
        <strain evidence="1">CB-2022</strain>
    </source>
</reference>
<name>A0ACB8WH32_9TELE</name>
<protein>
    <submittedName>
        <fullName evidence="1">Uncharacterized protein</fullName>
    </submittedName>
</protein>
<sequence length="940" mass="104913">MDDVFFKSVLPARGSGGLDDSSLALPAEPSPGSSARVNPSARNLRVQQQVQLTLARRARKSVSNGGVHLQKNSVKSFDASDGLSNMKINGPSFTNHSLSSDHVRRPSRRVEVSPPQSPEHPRSRFNYSTLRYGTFTHPGPSHLHRMGTLLDHSFRSNSFYRYAHSEVPRVTRPQASTAELGSFGRTSFRQTAAPQPAFSSAAFQQSGDFRTLWCDDQTFVKQEKHMAQGQSRDMMRGSGRPDEGLSWLAQIKREGQGLRRLNSYPPSGRQHGGGHGEADGSRNAHSADVNTQFYDTAVSCILRWFFFFFSPFVADFSHRKPENKPPEMTLERAVNLLTQDNEETLICAASHIQNQCFKSADAKRMVYYLRGIGKLLQLLDSDNEEVQCVAAGALRNIVYQSSENKMEVKENNGLASILTALKSSRDVETRRELTGLLWNLSSHDLLKERLSREALPVVTKAVLVPSSGISEGENPKDELLADADVFYYATGCLRNLSSAGPDGRKAMRDCENLIDSLVYYIRGAIADYKTDDKIYFYKSALKSTENCVCILHNLSYQIAAELPEKYTKGLRESRQSLAPQPKAVGCFSSRSAKITELPLVVNMNPVNSFELKIRCSSKPVSLQHLERQCPLLEENANPKGIEWLWSAITIRMYLSLMACSARHYTQEAAIGALQNITAGNGAMTEAIAFTIVQRENGLQHVKKMLVEGESDVKRTAISLIKNLSHCQELHPEIVRQVLPEVTAMLPNDDTGTDLPTDVTGSLCHILINLSQYNFQNVRAIVNQGALPKIINISSKDNGLVCVHRPHTSLQNQGRTFNFSCLDFYIHYMCTYRIQIKKNNFHFEYPSYGPTRAGQAACLLLHTMWRHSELHGAYKKVGSCSFNTSQYNMFLINCCVFVNHLGFFHISGGSIQNLSFFSPLALFSYVLSYSGIGIKLRMVNQ</sequence>
<gene>
    <name evidence="1" type="ORF">L3Q82_009438</name>
</gene>
<proteinExistence type="predicted"/>
<feature type="non-terminal residue" evidence="1">
    <location>
        <position position="940"/>
    </location>
</feature>
<dbReference type="Proteomes" id="UP000831701">
    <property type="component" value="Chromosome 10"/>
</dbReference>
<dbReference type="EMBL" id="CM041540">
    <property type="protein sequence ID" value="KAI3366778.1"/>
    <property type="molecule type" value="Genomic_DNA"/>
</dbReference>
<organism evidence="1 2">
    <name type="scientific">Scortum barcoo</name>
    <name type="common">barcoo grunter</name>
    <dbReference type="NCBI Taxonomy" id="214431"/>
    <lineage>
        <taxon>Eukaryota</taxon>
        <taxon>Metazoa</taxon>
        <taxon>Chordata</taxon>
        <taxon>Craniata</taxon>
        <taxon>Vertebrata</taxon>
        <taxon>Euteleostomi</taxon>
        <taxon>Actinopterygii</taxon>
        <taxon>Neopterygii</taxon>
        <taxon>Teleostei</taxon>
        <taxon>Neoteleostei</taxon>
        <taxon>Acanthomorphata</taxon>
        <taxon>Eupercaria</taxon>
        <taxon>Centrarchiformes</taxon>
        <taxon>Terapontoidei</taxon>
        <taxon>Terapontidae</taxon>
        <taxon>Scortum</taxon>
    </lineage>
</organism>
<accession>A0ACB8WH32</accession>
<evidence type="ECO:0000313" key="2">
    <source>
        <dbReference type="Proteomes" id="UP000831701"/>
    </source>
</evidence>
<evidence type="ECO:0000313" key="1">
    <source>
        <dbReference type="EMBL" id="KAI3366778.1"/>
    </source>
</evidence>
<comment type="caution">
    <text evidence="1">The sequence shown here is derived from an EMBL/GenBank/DDBJ whole genome shotgun (WGS) entry which is preliminary data.</text>
</comment>